<keyword evidence="5" id="KW-1185">Reference proteome</keyword>
<feature type="domain" description="Ppx/GppA phosphatase N-terminal" evidence="2">
    <location>
        <begin position="55"/>
        <end position="320"/>
    </location>
</feature>
<evidence type="ECO:0000259" key="3">
    <source>
        <dbReference type="Pfam" id="PF21447"/>
    </source>
</evidence>
<gene>
    <name evidence="4" type="primary">ppx</name>
    <name evidence="4" type="ORF">SUTMEG_01100</name>
</gene>
<dbReference type="CDD" id="cd24053">
    <property type="entry name" value="ASKHA_NBD_EcPPX-GppA-like"/>
    <property type="match status" value="1"/>
</dbReference>
<dbReference type="SUPFAM" id="SSF109604">
    <property type="entry name" value="HD-domain/PDEase-like"/>
    <property type="match status" value="1"/>
</dbReference>
<dbReference type="Gene3D" id="3.30.420.150">
    <property type="entry name" value="Exopolyphosphatase. Domain 2"/>
    <property type="match status" value="1"/>
</dbReference>
<dbReference type="PIRSF" id="PIRSF001267">
    <property type="entry name" value="Pyrophosphatase_GppA_Ppx"/>
    <property type="match status" value="1"/>
</dbReference>
<evidence type="ECO:0000313" key="4">
    <source>
        <dbReference type="EMBL" id="BBF22219.1"/>
    </source>
</evidence>
<dbReference type="KEGG" id="sutt:SUTMEG_01100"/>
<dbReference type="Gene3D" id="1.10.3210.10">
    <property type="entry name" value="Hypothetical protein af1432"/>
    <property type="match status" value="1"/>
</dbReference>
<dbReference type="InterPro" id="IPR003607">
    <property type="entry name" value="HD/PDEase_dom"/>
</dbReference>
<dbReference type="InterPro" id="IPR003695">
    <property type="entry name" value="Ppx_GppA_N"/>
</dbReference>
<proteinExistence type="predicted"/>
<dbReference type="PANTHER" id="PTHR30005">
    <property type="entry name" value="EXOPOLYPHOSPHATASE"/>
    <property type="match status" value="1"/>
</dbReference>
<organism evidence="4 5">
    <name type="scientific">Sutterella megalosphaeroides</name>
    <dbReference type="NCBI Taxonomy" id="2494234"/>
    <lineage>
        <taxon>Bacteria</taxon>
        <taxon>Pseudomonadati</taxon>
        <taxon>Pseudomonadota</taxon>
        <taxon>Betaproteobacteria</taxon>
        <taxon>Burkholderiales</taxon>
        <taxon>Sutterellaceae</taxon>
        <taxon>Sutterella</taxon>
    </lineage>
</organism>
<protein>
    <submittedName>
        <fullName evidence="4">Exopolyphosphatase</fullName>
    </submittedName>
</protein>
<dbReference type="Pfam" id="PF21447">
    <property type="entry name" value="Ppx-GppA_III"/>
    <property type="match status" value="1"/>
</dbReference>
<name>A0A2Z6I769_9BURK</name>
<evidence type="ECO:0000256" key="1">
    <source>
        <dbReference type="ARBA" id="ARBA00022801"/>
    </source>
</evidence>
<dbReference type="CDD" id="cd00077">
    <property type="entry name" value="HDc"/>
    <property type="match status" value="1"/>
</dbReference>
<dbReference type="Pfam" id="PF02541">
    <property type="entry name" value="Ppx-GppA"/>
    <property type="match status" value="1"/>
</dbReference>
<sequence>MNRAARTLRAAHPKQTLPSKDIIMLLGAVDLGSNSFRVEIGRVEGDRIVTQSYWKETVRLAGGFDEHGALTPEIQARALATLARFNERLQGLPKHQVRAVGTQALRAATNSKEFLEKAEQVLGYKIELLSGHEEARLVFKGCANTLPPSEKRRLIVDIGGASTEFIVGRGLEPERCESYKIGCVNTSIRHFRDGRITPKSFEQAVTACEAEIEEGGRLFGPEHYDEAFGSAGTFGAVSDICVALGWSDGAVTPEHLEKLTRMLLEAKDVRNIRFAGLKEDRREVIAGGLAVLTAVFRTLGIRSMRPASGALRVGLLYDLWGRFSDRDTREISVEALMKKALVDADQAERVSSTAVELCRRLAPETPDDDLKLLRWAALMHEVGMLITSSRYHRHGQYIISNTDMPGFAHSEQIRMATLVLAQRGTLKKLGTPSDWCVSWESVLAVRLAVILAHARVDVTLPVMKFERDGDELVVRIDPVWLNQHPLTDYLLNEESLNWSRIGRTVRFERFAIA</sequence>
<dbReference type="InterPro" id="IPR050273">
    <property type="entry name" value="GppA/Ppx_hydrolase"/>
</dbReference>
<dbReference type="GO" id="GO:0006798">
    <property type="term" value="P:polyphosphate catabolic process"/>
    <property type="evidence" value="ECO:0007669"/>
    <property type="project" value="TreeGrafter"/>
</dbReference>
<dbReference type="InterPro" id="IPR043129">
    <property type="entry name" value="ATPase_NBD"/>
</dbReference>
<reference evidence="4 5" key="1">
    <citation type="journal article" date="2018" name="Int. J. Syst. Evol. Microbiol.">
        <title>Mesosutterella multiformis gen. nov., sp. nov., a member of the family Sutterellaceae and Sutterella megalosphaeroides sp. nov., isolated from human faeces.</title>
        <authorList>
            <person name="Sakamoto M."/>
            <person name="Ikeyama N."/>
            <person name="Kunihiro T."/>
            <person name="Iino T."/>
            <person name="Yuki M."/>
            <person name="Ohkuma M."/>
        </authorList>
    </citation>
    <scope>NUCLEOTIDE SEQUENCE [LARGE SCALE GENOMIC DNA]</scope>
    <source>
        <strain evidence="4 5">6FBBBH3</strain>
    </source>
</reference>
<dbReference type="Gene3D" id="3.30.420.40">
    <property type="match status" value="1"/>
</dbReference>
<dbReference type="SUPFAM" id="SSF53067">
    <property type="entry name" value="Actin-like ATPase domain"/>
    <property type="match status" value="2"/>
</dbReference>
<dbReference type="EMBL" id="AP018786">
    <property type="protein sequence ID" value="BBF22219.1"/>
    <property type="molecule type" value="Genomic_DNA"/>
</dbReference>
<feature type="domain" description="Ppx/GppA phosphatase C-terminal" evidence="3">
    <location>
        <begin position="329"/>
        <end position="494"/>
    </location>
</feature>
<dbReference type="PANTHER" id="PTHR30005:SF14">
    <property type="entry name" value="EXOPOLYPHOSPHATASE"/>
    <property type="match status" value="1"/>
</dbReference>
<keyword evidence="1" id="KW-0378">Hydrolase</keyword>
<dbReference type="GO" id="GO:0004309">
    <property type="term" value="F:exopolyphosphatase activity"/>
    <property type="evidence" value="ECO:0007669"/>
    <property type="project" value="TreeGrafter"/>
</dbReference>
<dbReference type="InterPro" id="IPR030673">
    <property type="entry name" value="PyroPPase_GppA_Ppx"/>
</dbReference>
<evidence type="ECO:0000313" key="5">
    <source>
        <dbReference type="Proteomes" id="UP000271003"/>
    </source>
</evidence>
<accession>A0A2Z6I769</accession>
<dbReference type="InterPro" id="IPR048950">
    <property type="entry name" value="Ppx_GppA_C"/>
</dbReference>
<dbReference type="Proteomes" id="UP000271003">
    <property type="component" value="Chromosome"/>
</dbReference>
<dbReference type="AlphaFoldDB" id="A0A2Z6I769"/>
<evidence type="ECO:0000259" key="2">
    <source>
        <dbReference type="Pfam" id="PF02541"/>
    </source>
</evidence>